<keyword evidence="2" id="KW-0418">Kinase</keyword>
<organism evidence="2 3">
    <name type="scientific">Iris pallida</name>
    <name type="common">Sweet iris</name>
    <dbReference type="NCBI Taxonomy" id="29817"/>
    <lineage>
        <taxon>Eukaryota</taxon>
        <taxon>Viridiplantae</taxon>
        <taxon>Streptophyta</taxon>
        <taxon>Embryophyta</taxon>
        <taxon>Tracheophyta</taxon>
        <taxon>Spermatophyta</taxon>
        <taxon>Magnoliopsida</taxon>
        <taxon>Liliopsida</taxon>
        <taxon>Asparagales</taxon>
        <taxon>Iridaceae</taxon>
        <taxon>Iridoideae</taxon>
        <taxon>Irideae</taxon>
        <taxon>Iris</taxon>
    </lineage>
</organism>
<dbReference type="PANTHER" id="PTHR11802">
    <property type="entry name" value="SERINE PROTEASE FAMILY S10 SERINE CARBOXYPEPTIDASE"/>
    <property type="match status" value="1"/>
</dbReference>
<dbReference type="GO" id="GO:0004185">
    <property type="term" value="F:serine-type carboxypeptidase activity"/>
    <property type="evidence" value="ECO:0007669"/>
    <property type="project" value="InterPro"/>
</dbReference>
<dbReference type="PANTHER" id="PTHR11802:SF446">
    <property type="entry name" value="SERINE CARBOXYPEPTIDASE-LIKE 49"/>
    <property type="match status" value="1"/>
</dbReference>
<dbReference type="GO" id="GO:0016301">
    <property type="term" value="F:kinase activity"/>
    <property type="evidence" value="ECO:0007669"/>
    <property type="project" value="UniProtKB-KW"/>
</dbReference>
<dbReference type="SUPFAM" id="SSF53474">
    <property type="entry name" value="alpha/beta-Hydrolases"/>
    <property type="match status" value="1"/>
</dbReference>
<sequence length="123" mass="14208">MLYDFLQAFFKEHPNYLANDLYITCESYAGHYIPAATESVHRGNKQNESLHISLKVTRWQLSTKLDGPGRALKWEYVRMNGYERANSAQVLAVQGRAIRWNVSAMNFKLLYFVKLSSIVKCCI</sequence>
<reference evidence="2" key="2">
    <citation type="submission" date="2023-04" db="EMBL/GenBank/DDBJ databases">
        <authorList>
            <person name="Bruccoleri R.E."/>
            <person name="Oakeley E.J."/>
            <person name="Faust A.-M."/>
            <person name="Dessus-Babus S."/>
            <person name="Altorfer M."/>
            <person name="Burckhardt D."/>
            <person name="Oertli M."/>
            <person name="Naumann U."/>
            <person name="Petersen F."/>
            <person name="Wong J."/>
        </authorList>
    </citation>
    <scope>NUCLEOTIDE SEQUENCE</scope>
    <source>
        <strain evidence="2">GSM-AAB239-AS_SAM_17_03QT</strain>
        <tissue evidence="2">Leaf</tissue>
    </source>
</reference>
<evidence type="ECO:0000313" key="2">
    <source>
        <dbReference type="EMBL" id="KAJ6801601.1"/>
    </source>
</evidence>
<gene>
    <name evidence="2" type="ORF">M6B38_196870</name>
</gene>
<dbReference type="Proteomes" id="UP001140949">
    <property type="component" value="Unassembled WGS sequence"/>
</dbReference>
<evidence type="ECO:0000313" key="3">
    <source>
        <dbReference type="Proteomes" id="UP001140949"/>
    </source>
</evidence>
<keyword evidence="2" id="KW-0808">Transferase</keyword>
<evidence type="ECO:0000256" key="1">
    <source>
        <dbReference type="ARBA" id="ARBA00009431"/>
    </source>
</evidence>
<protein>
    <submittedName>
        <fullName evidence="2">CBL-interacting protein kinase 1-like</fullName>
    </submittedName>
</protein>
<name>A0AAX6ECD4_IRIPA</name>
<dbReference type="Gene3D" id="3.40.50.1820">
    <property type="entry name" value="alpha/beta hydrolase"/>
    <property type="match status" value="1"/>
</dbReference>
<proteinExistence type="inferred from homology"/>
<dbReference type="AlphaFoldDB" id="A0AAX6ECD4"/>
<dbReference type="EMBL" id="JANAVB010037819">
    <property type="protein sequence ID" value="KAJ6801601.1"/>
    <property type="molecule type" value="Genomic_DNA"/>
</dbReference>
<dbReference type="InterPro" id="IPR001563">
    <property type="entry name" value="Peptidase_S10"/>
</dbReference>
<comment type="caution">
    <text evidence="2">The sequence shown here is derived from an EMBL/GenBank/DDBJ whole genome shotgun (WGS) entry which is preliminary data.</text>
</comment>
<dbReference type="GO" id="GO:0005773">
    <property type="term" value="C:vacuole"/>
    <property type="evidence" value="ECO:0007669"/>
    <property type="project" value="TreeGrafter"/>
</dbReference>
<reference evidence="2" key="1">
    <citation type="journal article" date="2023" name="GigaByte">
        <title>Genome assembly of the bearded iris, Iris pallida Lam.</title>
        <authorList>
            <person name="Bruccoleri R.E."/>
            <person name="Oakeley E.J."/>
            <person name="Faust A.M.E."/>
            <person name="Altorfer M."/>
            <person name="Dessus-Babus S."/>
            <person name="Burckhardt D."/>
            <person name="Oertli M."/>
            <person name="Naumann U."/>
            <person name="Petersen F."/>
            <person name="Wong J."/>
        </authorList>
    </citation>
    <scope>NUCLEOTIDE SEQUENCE</scope>
    <source>
        <strain evidence="2">GSM-AAB239-AS_SAM_17_03QT</strain>
    </source>
</reference>
<accession>A0AAX6ECD4</accession>
<keyword evidence="3" id="KW-1185">Reference proteome</keyword>
<comment type="similarity">
    <text evidence="1">Belongs to the peptidase S10 family.</text>
</comment>
<dbReference type="Pfam" id="PF00450">
    <property type="entry name" value="Peptidase_S10"/>
    <property type="match status" value="1"/>
</dbReference>
<dbReference type="GO" id="GO:0006508">
    <property type="term" value="P:proteolysis"/>
    <property type="evidence" value="ECO:0007669"/>
    <property type="project" value="InterPro"/>
</dbReference>
<dbReference type="InterPro" id="IPR029058">
    <property type="entry name" value="AB_hydrolase_fold"/>
</dbReference>